<dbReference type="Gene3D" id="3.40.50.410">
    <property type="entry name" value="von Willebrand factor, type A domain"/>
    <property type="match status" value="1"/>
</dbReference>
<evidence type="ECO:0000313" key="3">
    <source>
        <dbReference type="Proteomes" id="UP001152321"/>
    </source>
</evidence>
<accession>A0ABT6DLB9</accession>
<gene>
    <name evidence="2" type="ORF">NWE73_14940</name>
</gene>
<organism evidence="2 3">
    <name type="scientific">Bdellovibrio svalbardensis</name>
    <dbReference type="NCBI Taxonomy" id="2972972"/>
    <lineage>
        <taxon>Bacteria</taxon>
        <taxon>Pseudomonadati</taxon>
        <taxon>Bdellovibrionota</taxon>
        <taxon>Bdellovibrionia</taxon>
        <taxon>Bdellovibrionales</taxon>
        <taxon>Pseudobdellovibrionaceae</taxon>
        <taxon>Bdellovibrio</taxon>
    </lineage>
</organism>
<keyword evidence="1" id="KW-0732">Signal</keyword>
<name>A0ABT6DLB9_9BACT</name>
<feature type="chain" id="PRO_5045250516" description="VWFA domain-containing protein" evidence="1">
    <location>
        <begin position="26"/>
        <end position="357"/>
    </location>
</feature>
<keyword evidence="3" id="KW-1185">Reference proteome</keyword>
<dbReference type="InterPro" id="IPR036465">
    <property type="entry name" value="vWFA_dom_sf"/>
</dbReference>
<dbReference type="EMBL" id="JANRMI010000004">
    <property type="protein sequence ID" value="MDG0817675.1"/>
    <property type="molecule type" value="Genomic_DNA"/>
</dbReference>
<evidence type="ECO:0000256" key="1">
    <source>
        <dbReference type="SAM" id="SignalP"/>
    </source>
</evidence>
<proteinExistence type="predicted"/>
<dbReference type="Proteomes" id="UP001152321">
    <property type="component" value="Unassembled WGS sequence"/>
</dbReference>
<evidence type="ECO:0008006" key="4">
    <source>
        <dbReference type="Google" id="ProtNLM"/>
    </source>
</evidence>
<feature type="signal peptide" evidence="1">
    <location>
        <begin position="1"/>
        <end position="25"/>
    </location>
</feature>
<comment type="caution">
    <text evidence="2">The sequence shown here is derived from an EMBL/GenBank/DDBJ whole genome shotgun (WGS) entry which is preliminary data.</text>
</comment>
<sequence>MRLKTRQISALTLATLLIFGFQNCAKVGTNGINVESLASSANADVSPVDTAIPGTPGDGEVPVSSGGIEKMKQSFTVNSTQKIDILFVVDNSGSMEYEQQSMASRLNDFIQIVAGLDWRISVTTTDPKSSVYGDGNLVALHGSTNTFIMDSSMDQITAQNVLGQTIQRSETGSASEQGIYATRRAIERSIASTDVRKQFIRPDAALAVIVISDEDESAYNTKNSGKNLISYIDYQFSNRKAFTFNSIISRPGDTNCLNGEGKTEGYKYQELSKLTGGIIGDVCATDYSSQVKAIAKEINKTAKAITLSCAPVDLVNSPIVVTQNNQPVANFTVSGRNLVFADELAPGTYDVSFACAK</sequence>
<dbReference type="SUPFAM" id="SSF53300">
    <property type="entry name" value="vWA-like"/>
    <property type="match status" value="1"/>
</dbReference>
<protein>
    <recommendedName>
        <fullName evidence="4">VWFA domain-containing protein</fullName>
    </recommendedName>
</protein>
<reference evidence="2" key="1">
    <citation type="submission" date="2022-08" db="EMBL/GenBank/DDBJ databases">
        <title>Novel Bdellovibrio Species Isolated from Svalbard: Designation Bdellovibrio svalbardensis.</title>
        <authorList>
            <person name="Mitchell R.J."/>
            <person name="Choi S.Y."/>
        </authorList>
    </citation>
    <scope>NUCLEOTIDE SEQUENCE</scope>
    <source>
        <strain evidence="2">PAP01</strain>
    </source>
</reference>
<evidence type="ECO:0000313" key="2">
    <source>
        <dbReference type="EMBL" id="MDG0817675.1"/>
    </source>
</evidence>